<dbReference type="EMBL" id="CAACVG010011499">
    <property type="protein sequence ID" value="VEN58217.1"/>
    <property type="molecule type" value="Genomic_DNA"/>
</dbReference>
<dbReference type="Proteomes" id="UP000410492">
    <property type="component" value="Unassembled WGS sequence"/>
</dbReference>
<dbReference type="Pfam" id="PF13181">
    <property type="entry name" value="TPR_8"/>
    <property type="match status" value="1"/>
</dbReference>
<dbReference type="PANTHER" id="PTHR16091">
    <property type="entry name" value="TTC17 PROTEIN"/>
    <property type="match status" value="1"/>
</dbReference>
<gene>
    <name evidence="3" type="ORF">CALMAC_LOCUS16625</name>
</gene>
<dbReference type="PROSITE" id="PS50005">
    <property type="entry name" value="TPR"/>
    <property type="match status" value="1"/>
</dbReference>
<dbReference type="InterPro" id="IPR019734">
    <property type="entry name" value="TPR_rpt"/>
</dbReference>
<evidence type="ECO:0000313" key="3">
    <source>
        <dbReference type="EMBL" id="VEN58217.1"/>
    </source>
</evidence>
<dbReference type="SUPFAM" id="SSF48452">
    <property type="entry name" value="TPR-like"/>
    <property type="match status" value="1"/>
</dbReference>
<evidence type="ECO:0000256" key="1">
    <source>
        <dbReference type="PROSITE-ProRule" id="PRU00339"/>
    </source>
</evidence>
<keyword evidence="1" id="KW-0802">TPR repeat</keyword>
<dbReference type="Gene3D" id="1.25.40.10">
    <property type="entry name" value="Tetratricopeptide repeat domain"/>
    <property type="match status" value="1"/>
</dbReference>
<evidence type="ECO:0000256" key="2">
    <source>
        <dbReference type="SAM" id="MobiDB-lite"/>
    </source>
</evidence>
<sequence>MYYMKNVLRADPNYYDGQAERLLRIWGCRIKLGGYVATTHHKDSLDGTTKETCSTGAGSSGGSAFRGEGVVCSANGEQCKNAAIACYKKTGEESPESPVKPSLQCEGGPSHLRNQQLHRDANLGSTIISSLLAATDGSGDSEPDQSRLERMMERSTTTFSATGDAVNGYHMRLSLGDDYHTQDLQALGDFYVALTEDSQAENLLHVYDKFGTYTLSTSTCKTAKIIHKFKYSTVWPSIVIRSLDLTPYLKPKIDNKKVEPHCTDAVKPIPSVPLATLIKSILKHRLPSSPEKDLFELLGLMASDQKMPLKELGAKIGLALKENTTSWILATASAIYWRILGNTEEAVTCLRLALAYVPSDKMDIPLHHLANLLNRVGFHVNALELAQLALKTHHSFVLNHFTVANIHISLGEYEKAVAFYRASLALDSNFEPARVRLQAVLCMLLFDDPNRKQSDTSD</sequence>
<dbReference type="GO" id="GO:0005737">
    <property type="term" value="C:cytoplasm"/>
    <property type="evidence" value="ECO:0007669"/>
    <property type="project" value="TreeGrafter"/>
</dbReference>
<dbReference type="GO" id="GO:0030041">
    <property type="term" value="P:actin filament polymerization"/>
    <property type="evidence" value="ECO:0007669"/>
    <property type="project" value="TreeGrafter"/>
</dbReference>
<name>A0A653DFT3_CALMS</name>
<evidence type="ECO:0000313" key="4">
    <source>
        <dbReference type="Proteomes" id="UP000410492"/>
    </source>
</evidence>
<evidence type="ECO:0008006" key="5">
    <source>
        <dbReference type="Google" id="ProtNLM"/>
    </source>
</evidence>
<feature type="repeat" description="TPR" evidence="1">
    <location>
        <begin position="397"/>
        <end position="430"/>
    </location>
</feature>
<proteinExistence type="predicted"/>
<dbReference type="OrthoDB" id="2115703at2759"/>
<organism evidence="3 4">
    <name type="scientific">Callosobruchus maculatus</name>
    <name type="common">Southern cowpea weevil</name>
    <name type="synonym">Pulse bruchid</name>
    <dbReference type="NCBI Taxonomy" id="64391"/>
    <lineage>
        <taxon>Eukaryota</taxon>
        <taxon>Metazoa</taxon>
        <taxon>Ecdysozoa</taxon>
        <taxon>Arthropoda</taxon>
        <taxon>Hexapoda</taxon>
        <taxon>Insecta</taxon>
        <taxon>Pterygota</taxon>
        <taxon>Neoptera</taxon>
        <taxon>Endopterygota</taxon>
        <taxon>Coleoptera</taxon>
        <taxon>Polyphaga</taxon>
        <taxon>Cucujiformia</taxon>
        <taxon>Chrysomeloidea</taxon>
        <taxon>Chrysomelidae</taxon>
        <taxon>Bruchinae</taxon>
        <taxon>Bruchini</taxon>
        <taxon>Callosobruchus</taxon>
    </lineage>
</organism>
<reference evidence="3 4" key="1">
    <citation type="submission" date="2019-01" db="EMBL/GenBank/DDBJ databases">
        <authorList>
            <person name="Sayadi A."/>
        </authorList>
    </citation>
    <scope>NUCLEOTIDE SEQUENCE [LARGE SCALE GENOMIC DNA]</scope>
</reference>
<dbReference type="InterPro" id="IPR052630">
    <property type="entry name" value="TTC17"/>
</dbReference>
<protein>
    <recommendedName>
        <fullName evidence="5">Tetratricopeptide repeat protein 17</fullName>
    </recommendedName>
</protein>
<dbReference type="PANTHER" id="PTHR16091:SF1">
    <property type="entry name" value="TETRATRICOPEPTIDE REPEAT PROTEIN 17"/>
    <property type="match status" value="1"/>
</dbReference>
<keyword evidence="4" id="KW-1185">Reference proteome</keyword>
<dbReference type="GO" id="GO:0015629">
    <property type="term" value="C:actin cytoskeleton"/>
    <property type="evidence" value="ECO:0007669"/>
    <property type="project" value="TreeGrafter"/>
</dbReference>
<dbReference type="InterPro" id="IPR011990">
    <property type="entry name" value="TPR-like_helical_dom_sf"/>
</dbReference>
<dbReference type="SMART" id="SM00028">
    <property type="entry name" value="TPR"/>
    <property type="match status" value="2"/>
</dbReference>
<feature type="region of interest" description="Disordered" evidence="2">
    <location>
        <begin position="92"/>
        <end position="112"/>
    </location>
</feature>
<dbReference type="AlphaFoldDB" id="A0A653DFT3"/>
<accession>A0A653DFT3</accession>